<evidence type="ECO:0000256" key="2">
    <source>
        <dbReference type="ARBA" id="ARBA00022737"/>
    </source>
</evidence>
<dbReference type="EMBL" id="JARJLG010000057">
    <property type="protein sequence ID" value="KAJ7757733.1"/>
    <property type="molecule type" value="Genomic_DNA"/>
</dbReference>
<keyword evidence="1" id="KW-0433">Leucine-rich repeat</keyword>
<organism evidence="4 5">
    <name type="scientific">Mycena maculata</name>
    <dbReference type="NCBI Taxonomy" id="230809"/>
    <lineage>
        <taxon>Eukaryota</taxon>
        <taxon>Fungi</taxon>
        <taxon>Dikarya</taxon>
        <taxon>Basidiomycota</taxon>
        <taxon>Agaricomycotina</taxon>
        <taxon>Agaricomycetes</taxon>
        <taxon>Agaricomycetidae</taxon>
        <taxon>Agaricales</taxon>
        <taxon>Marasmiineae</taxon>
        <taxon>Mycenaceae</taxon>
        <taxon>Mycena</taxon>
    </lineage>
</organism>
<comment type="caution">
    <text evidence="4">The sequence shown here is derived from an EMBL/GenBank/DDBJ whole genome shotgun (WGS) entry which is preliminary data.</text>
</comment>
<dbReference type="PANTHER" id="PTHR15454:SF56">
    <property type="entry name" value="PROTEIN PHOSPHATASE 1 REGULATORY SUBUNIT 7-RELATED"/>
    <property type="match status" value="1"/>
</dbReference>
<dbReference type="GO" id="GO:0005737">
    <property type="term" value="C:cytoplasm"/>
    <property type="evidence" value="ECO:0007669"/>
    <property type="project" value="TreeGrafter"/>
</dbReference>
<dbReference type="Gene3D" id="3.80.10.10">
    <property type="entry name" value="Ribonuclease Inhibitor"/>
    <property type="match status" value="2"/>
</dbReference>
<evidence type="ECO:0000313" key="4">
    <source>
        <dbReference type="EMBL" id="KAJ7757733.1"/>
    </source>
</evidence>
<dbReference type="SMART" id="SM00369">
    <property type="entry name" value="LRR_TYP"/>
    <property type="match status" value="6"/>
</dbReference>
<dbReference type="PANTHER" id="PTHR15454">
    <property type="entry name" value="NISCHARIN RELATED"/>
    <property type="match status" value="1"/>
</dbReference>
<dbReference type="Proteomes" id="UP001215280">
    <property type="component" value="Unassembled WGS sequence"/>
</dbReference>
<feature type="compositionally biased region" description="Low complexity" evidence="3">
    <location>
        <begin position="86"/>
        <end position="98"/>
    </location>
</feature>
<feature type="compositionally biased region" description="Low complexity" evidence="3">
    <location>
        <begin position="555"/>
        <end position="564"/>
    </location>
</feature>
<feature type="region of interest" description="Disordered" evidence="3">
    <location>
        <begin position="555"/>
        <end position="585"/>
    </location>
</feature>
<evidence type="ECO:0000256" key="3">
    <source>
        <dbReference type="SAM" id="MobiDB-lite"/>
    </source>
</evidence>
<name>A0AAD7J623_9AGAR</name>
<dbReference type="InterPro" id="IPR001611">
    <property type="entry name" value="Leu-rich_rpt"/>
</dbReference>
<dbReference type="SUPFAM" id="SSF52058">
    <property type="entry name" value="L domain-like"/>
    <property type="match status" value="1"/>
</dbReference>
<proteinExistence type="predicted"/>
<evidence type="ECO:0000256" key="1">
    <source>
        <dbReference type="ARBA" id="ARBA00022614"/>
    </source>
</evidence>
<dbReference type="InterPro" id="IPR003591">
    <property type="entry name" value="Leu-rich_rpt_typical-subtyp"/>
</dbReference>
<sequence length="858" mass="91601">MSRIPQPSRGTPRKPAAPPAQPSASSSTPRLRTKSTVARATTPSKSPLKQYADSDFGPDKKSTLAASAQPPVSGGTPRLRTKSAVSRPKTPSKPSSKPYTESDFGPDKKSVPEMPQLSIKEAIALKRAEAKKAQQTTGPLDNFAGLEDAIPNAAPPEDDILGRPPLRETIERAKSTGSINLSTRSLQCIPSALFDLHLGITPESLKSVPEEPPLPPAPETRQKRAVPAWFEIQDLEVLKAWGNEIVEIQPEISLFGSLKSIDLHKNKIVSLPDQFADLVALTTLDLSHNALTSLPPNLFSLPALSNLNVANNALTSLPFSAPFSSPTVRAQTTARGLFAAEIPRASTPLPKLVILDACNNKLTGGAIDLAIPDSLITLDLSGNPLESDGHEAEACSKLFVALATRLRKLKVLRCAKADISDRIFEGLPSGDAFPSVSVFDFGETKITRNGATVGLKGLSQALDFEITNEDPPGGIARVIVGKKIVREAWEVEAERRSKSRAGKAADIGEDWETAPSVPARALQQKPKTPVVKEQWELDAEQGLLTEGGKRRARAAAAAASAAGDSGLGLGAPPRKPSPTPKTSSLAEYYTPRSETLALPASTAPPKAAGHARATSLASTSLVKFPPPRATDVTLPTATMPLALIAAQPFAQTLKVLLLKNRRMDRSFTLPIPSTGAPLLPRLEELSLEGCNLGDTVAVSTASAEQTPFGSGPSETRSILPLLSQLFPGLRTLDMAYNALTSTSLTTAVLSDLILSPAVDDAPGRRGLKQLQLRGNRITDLDGFQGVALLFKGNREVPEWGLEELDLRDNEIGRLPAELGLLPLDVFLVDGNVFRVPARRVWEREGTRGLLSWLRGRIE</sequence>
<gene>
    <name evidence="4" type="ORF">DFH07DRAFT_742106</name>
</gene>
<feature type="compositionally biased region" description="Polar residues" evidence="3">
    <location>
        <begin position="28"/>
        <end position="47"/>
    </location>
</feature>
<evidence type="ECO:0000313" key="5">
    <source>
        <dbReference type="Proteomes" id="UP001215280"/>
    </source>
</evidence>
<protein>
    <recommendedName>
        <fullName evidence="6">L domain-like protein</fullName>
    </recommendedName>
</protein>
<keyword evidence="5" id="KW-1185">Reference proteome</keyword>
<keyword evidence="2" id="KW-0677">Repeat</keyword>
<feature type="region of interest" description="Disordered" evidence="3">
    <location>
        <begin position="1"/>
        <end position="116"/>
    </location>
</feature>
<dbReference type="PROSITE" id="PS51450">
    <property type="entry name" value="LRR"/>
    <property type="match status" value="3"/>
</dbReference>
<evidence type="ECO:0008006" key="6">
    <source>
        <dbReference type="Google" id="ProtNLM"/>
    </source>
</evidence>
<reference evidence="4" key="1">
    <citation type="submission" date="2023-03" db="EMBL/GenBank/DDBJ databases">
        <title>Massive genome expansion in bonnet fungi (Mycena s.s.) driven by repeated elements and novel gene families across ecological guilds.</title>
        <authorList>
            <consortium name="Lawrence Berkeley National Laboratory"/>
            <person name="Harder C.B."/>
            <person name="Miyauchi S."/>
            <person name="Viragh M."/>
            <person name="Kuo A."/>
            <person name="Thoen E."/>
            <person name="Andreopoulos B."/>
            <person name="Lu D."/>
            <person name="Skrede I."/>
            <person name="Drula E."/>
            <person name="Henrissat B."/>
            <person name="Morin E."/>
            <person name="Kohler A."/>
            <person name="Barry K."/>
            <person name="LaButti K."/>
            <person name="Morin E."/>
            <person name="Salamov A."/>
            <person name="Lipzen A."/>
            <person name="Mereny Z."/>
            <person name="Hegedus B."/>
            <person name="Baldrian P."/>
            <person name="Stursova M."/>
            <person name="Weitz H."/>
            <person name="Taylor A."/>
            <person name="Grigoriev I.V."/>
            <person name="Nagy L.G."/>
            <person name="Martin F."/>
            <person name="Kauserud H."/>
        </authorList>
    </citation>
    <scope>NUCLEOTIDE SEQUENCE</scope>
    <source>
        <strain evidence="4">CBHHK188m</strain>
    </source>
</reference>
<accession>A0AAD7J623</accession>
<dbReference type="Pfam" id="PF13855">
    <property type="entry name" value="LRR_8"/>
    <property type="match status" value="1"/>
</dbReference>
<feature type="region of interest" description="Disordered" evidence="3">
    <location>
        <begin position="495"/>
        <end position="532"/>
    </location>
</feature>
<dbReference type="AlphaFoldDB" id="A0AAD7J623"/>
<dbReference type="InterPro" id="IPR032675">
    <property type="entry name" value="LRR_dom_sf"/>
</dbReference>